<evidence type="ECO:0000259" key="1">
    <source>
        <dbReference type="Pfam" id="PF12697"/>
    </source>
</evidence>
<evidence type="ECO:0000313" key="3">
    <source>
        <dbReference type="EMBL" id="SFO15526.1"/>
    </source>
</evidence>
<dbReference type="Pfam" id="PF12697">
    <property type="entry name" value="Abhydrolase_6"/>
    <property type="match status" value="1"/>
</dbReference>
<sequence length="303" mass="32195">MMSFWTLVRALGAGHRGSMAETTETGVWRASVQVDGQAASYLTAGQGGPAVLMLHGTYWSRVWLPVLSRLAAAGLRPFAVDFPGLGRSGGELALESAGVPALADWVVRFASALGIAGPVALAGHDIGGAVAQHLLVHDRLEISRLALVNSVAYDSWPAPHVGRYRDPEVAAAAGVDEVLAARRRAATGALAGAATEQLVAEYVEPWTDPRVCRSWLAMAGAADNRYTLDLVPALRRSTTPKLLIWGEDDVDEKVEYAERFAAEVPNTALVRIPDADHIPTENDPARVAGALTDFFTAARRVVS</sequence>
<dbReference type="STRING" id="455193.SAMN05421805_11059"/>
<proteinExistence type="predicted"/>
<dbReference type="InterPro" id="IPR000073">
    <property type="entry name" value="AB_hydrolase_1"/>
</dbReference>
<dbReference type="InterPro" id="IPR029058">
    <property type="entry name" value="AB_hydrolase_fold"/>
</dbReference>
<name>A0A1I5EVW5_9PSEU</name>
<gene>
    <name evidence="2" type="ORF">ATL45_1855</name>
    <name evidence="3" type="ORF">SAMN05421805_11059</name>
</gene>
<protein>
    <submittedName>
        <fullName evidence="3">Pimeloyl-ACP methyl ester carboxylesterase</fullName>
    </submittedName>
</protein>
<dbReference type="AlphaFoldDB" id="A0A1I5EVW5"/>
<dbReference type="GO" id="GO:0016020">
    <property type="term" value="C:membrane"/>
    <property type="evidence" value="ECO:0007669"/>
    <property type="project" value="TreeGrafter"/>
</dbReference>
<dbReference type="EMBL" id="FOUP01000010">
    <property type="protein sequence ID" value="SFO15526.1"/>
    <property type="molecule type" value="Genomic_DNA"/>
</dbReference>
<dbReference type="SUPFAM" id="SSF53474">
    <property type="entry name" value="alpha/beta-Hydrolases"/>
    <property type="match status" value="1"/>
</dbReference>
<organism evidence="3 4">
    <name type="scientific">Saccharopolyspora antimicrobica</name>
    <dbReference type="NCBI Taxonomy" id="455193"/>
    <lineage>
        <taxon>Bacteria</taxon>
        <taxon>Bacillati</taxon>
        <taxon>Actinomycetota</taxon>
        <taxon>Actinomycetes</taxon>
        <taxon>Pseudonocardiales</taxon>
        <taxon>Pseudonocardiaceae</taxon>
        <taxon>Saccharopolyspora</taxon>
    </lineage>
</organism>
<reference evidence="2 5" key="2">
    <citation type="submission" date="2018-10" db="EMBL/GenBank/DDBJ databases">
        <title>Sequencing the genomes of 1000 actinobacteria strains.</title>
        <authorList>
            <person name="Klenk H.-P."/>
        </authorList>
    </citation>
    <scope>NUCLEOTIDE SEQUENCE [LARGE SCALE GENOMIC DNA]</scope>
    <source>
        <strain evidence="2 5">DSM 45119</strain>
    </source>
</reference>
<reference evidence="3 4" key="1">
    <citation type="submission" date="2016-10" db="EMBL/GenBank/DDBJ databases">
        <authorList>
            <person name="de Groot N.N."/>
        </authorList>
    </citation>
    <scope>NUCLEOTIDE SEQUENCE [LARGE SCALE GENOMIC DNA]</scope>
    <source>
        <strain evidence="3 4">CPCC 201259</strain>
    </source>
</reference>
<feature type="domain" description="AB hydrolase-1" evidence="1">
    <location>
        <begin position="51"/>
        <end position="289"/>
    </location>
</feature>
<dbReference type="Gene3D" id="3.40.50.1820">
    <property type="entry name" value="alpha/beta hydrolase"/>
    <property type="match status" value="1"/>
</dbReference>
<dbReference type="GO" id="GO:0003824">
    <property type="term" value="F:catalytic activity"/>
    <property type="evidence" value="ECO:0007669"/>
    <property type="project" value="UniProtKB-ARBA"/>
</dbReference>
<keyword evidence="5" id="KW-1185">Reference proteome</keyword>
<dbReference type="InterPro" id="IPR050266">
    <property type="entry name" value="AB_hydrolase_sf"/>
</dbReference>
<dbReference type="Proteomes" id="UP000199398">
    <property type="component" value="Unassembled WGS sequence"/>
</dbReference>
<dbReference type="PANTHER" id="PTHR43798">
    <property type="entry name" value="MONOACYLGLYCEROL LIPASE"/>
    <property type="match status" value="1"/>
</dbReference>
<dbReference type="EMBL" id="RBXX01000002">
    <property type="protein sequence ID" value="RKT83567.1"/>
    <property type="molecule type" value="Genomic_DNA"/>
</dbReference>
<evidence type="ECO:0000313" key="4">
    <source>
        <dbReference type="Proteomes" id="UP000199398"/>
    </source>
</evidence>
<dbReference type="PANTHER" id="PTHR43798:SF33">
    <property type="entry name" value="HYDROLASE, PUTATIVE (AFU_ORTHOLOGUE AFUA_2G14860)-RELATED"/>
    <property type="match status" value="1"/>
</dbReference>
<evidence type="ECO:0000313" key="2">
    <source>
        <dbReference type="EMBL" id="RKT83567.1"/>
    </source>
</evidence>
<evidence type="ECO:0000313" key="5">
    <source>
        <dbReference type="Proteomes" id="UP000270697"/>
    </source>
</evidence>
<accession>A0A1I5EVW5</accession>
<dbReference type="Proteomes" id="UP000270697">
    <property type="component" value="Unassembled WGS sequence"/>
</dbReference>